<dbReference type="Pfam" id="PF17109">
    <property type="entry name" value="Goodbye"/>
    <property type="match status" value="1"/>
</dbReference>
<dbReference type="Proteomes" id="UP001203297">
    <property type="component" value="Unassembled WGS sequence"/>
</dbReference>
<dbReference type="InterPro" id="IPR031350">
    <property type="entry name" value="Goodbye_dom"/>
</dbReference>
<evidence type="ECO:0000259" key="2">
    <source>
        <dbReference type="Pfam" id="PF17109"/>
    </source>
</evidence>
<feature type="transmembrane region" description="Helical" evidence="1">
    <location>
        <begin position="98"/>
        <end position="120"/>
    </location>
</feature>
<sequence length="159" mass="17748">MSLTTTTTISSANFRLILDALDDYAKQTESISQKEEKCDSSDAVLDLLKVKAKEFKDYRDGNRKLIDWLNPVVKVVHAFSGFLGEAVSLVPFQPAKAIFVGIDVLLAIMVEVLSVLALATKQIKQGRFKKFAKKLLGESDIEAVLQRLDRLTQEEARMT</sequence>
<keyword evidence="1" id="KW-0812">Transmembrane</keyword>
<name>A0AAD4QIW5_9AGAM</name>
<gene>
    <name evidence="3" type="ORF">B0F90DRAFT_1671992</name>
</gene>
<accession>A0AAD4QIW5</accession>
<dbReference type="AlphaFoldDB" id="A0AAD4QIW5"/>
<evidence type="ECO:0000313" key="3">
    <source>
        <dbReference type="EMBL" id="KAI0290399.1"/>
    </source>
</evidence>
<proteinExistence type="predicted"/>
<comment type="caution">
    <text evidence="3">The sequence shown here is derived from an EMBL/GenBank/DDBJ whole genome shotgun (WGS) entry which is preliminary data.</text>
</comment>
<feature type="domain" description="Fungal STAND N-terminal Goodbye" evidence="2">
    <location>
        <begin position="19"/>
        <end position="109"/>
    </location>
</feature>
<keyword evidence="1" id="KW-0472">Membrane</keyword>
<feature type="transmembrane region" description="Helical" evidence="1">
    <location>
        <begin position="72"/>
        <end position="92"/>
    </location>
</feature>
<dbReference type="EMBL" id="WTXG01000226">
    <property type="protein sequence ID" value="KAI0290399.1"/>
    <property type="molecule type" value="Genomic_DNA"/>
</dbReference>
<evidence type="ECO:0000256" key="1">
    <source>
        <dbReference type="SAM" id="Phobius"/>
    </source>
</evidence>
<keyword evidence="1" id="KW-1133">Transmembrane helix</keyword>
<feature type="non-terminal residue" evidence="3">
    <location>
        <position position="1"/>
    </location>
</feature>
<protein>
    <recommendedName>
        <fullName evidence="2">Fungal STAND N-terminal Goodbye domain-containing protein</fullName>
    </recommendedName>
</protein>
<keyword evidence="4" id="KW-1185">Reference proteome</keyword>
<evidence type="ECO:0000313" key="4">
    <source>
        <dbReference type="Proteomes" id="UP001203297"/>
    </source>
</evidence>
<organism evidence="3 4">
    <name type="scientific">Multifurca ochricompacta</name>
    <dbReference type="NCBI Taxonomy" id="376703"/>
    <lineage>
        <taxon>Eukaryota</taxon>
        <taxon>Fungi</taxon>
        <taxon>Dikarya</taxon>
        <taxon>Basidiomycota</taxon>
        <taxon>Agaricomycotina</taxon>
        <taxon>Agaricomycetes</taxon>
        <taxon>Russulales</taxon>
        <taxon>Russulaceae</taxon>
        <taxon>Multifurca</taxon>
    </lineage>
</organism>
<reference evidence="3" key="1">
    <citation type="journal article" date="2022" name="New Phytol.">
        <title>Evolutionary transition to the ectomycorrhizal habit in the genomes of a hyperdiverse lineage of mushroom-forming fungi.</title>
        <authorList>
            <person name="Looney B."/>
            <person name="Miyauchi S."/>
            <person name="Morin E."/>
            <person name="Drula E."/>
            <person name="Courty P.E."/>
            <person name="Kohler A."/>
            <person name="Kuo A."/>
            <person name="LaButti K."/>
            <person name="Pangilinan J."/>
            <person name="Lipzen A."/>
            <person name="Riley R."/>
            <person name="Andreopoulos W."/>
            <person name="He G."/>
            <person name="Johnson J."/>
            <person name="Nolan M."/>
            <person name="Tritt A."/>
            <person name="Barry K.W."/>
            <person name="Grigoriev I.V."/>
            <person name="Nagy L.G."/>
            <person name="Hibbett D."/>
            <person name="Henrissat B."/>
            <person name="Matheny P.B."/>
            <person name="Labbe J."/>
            <person name="Martin F.M."/>
        </authorList>
    </citation>
    <scope>NUCLEOTIDE SEQUENCE</scope>
    <source>
        <strain evidence="3">BPL690</strain>
    </source>
</reference>